<keyword evidence="2" id="KW-0732">Signal</keyword>
<reference evidence="3 4" key="1">
    <citation type="journal article" date="2018" name="Science">
        <title>The opium poppy genome and morphinan production.</title>
        <authorList>
            <person name="Guo L."/>
            <person name="Winzer T."/>
            <person name="Yang X."/>
            <person name="Li Y."/>
            <person name="Ning Z."/>
            <person name="He Z."/>
            <person name="Teodor R."/>
            <person name="Lu Y."/>
            <person name="Bowser T.A."/>
            <person name="Graham I.A."/>
            <person name="Ye K."/>
        </authorList>
    </citation>
    <scope>NUCLEOTIDE SEQUENCE [LARGE SCALE GENOMIC DNA]</scope>
    <source>
        <strain evidence="4">cv. HN1</strain>
        <tissue evidence="3">Leaves</tissue>
    </source>
</reference>
<sequence>MAHQGSCYRNYVVSFVILTCISSSIQQVSSKLVLEDGYQVTTILDGNKLNNIINPSSLLPRDDQLIILDTPSSSFYTVSVPISQDSEINRLSGNGVAGFSDGDFGSAMFDRPRSFAVDLKGNVYVADKNNHAIRKITREGVVTIAGGYSRKPGKADGPAQNASFSEDFELFFVPKLCALLIADRGSRLVRQISLKPNDCTFDSQSNRDSPATIFSKRHGSLAESIWGRQYRSSAQT</sequence>
<feature type="signal peptide" evidence="2">
    <location>
        <begin position="1"/>
        <end position="30"/>
    </location>
</feature>
<gene>
    <name evidence="3" type="ORF">C5167_045752</name>
</gene>
<dbReference type="Proteomes" id="UP000316621">
    <property type="component" value="Chromosome 11"/>
</dbReference>
<evidence type="ECO:0000256" key="2">
    <source>
        <dbReference type="SAM" id="SignalP"/>
    </source>
</evidence>
<dbReference type="Pfam" id="PF01436">
    <property type="entry name" value="NHL"/>
    <property type="match status" value="1"/>
</dbReference>
<proteinExistence type="predicted"/>
<dbReference type="OMA" id="PNNHGET"/>
<dbReference type="AlphaFoldDB" id="A0A4Y7LEB8"/>
<evidence type="ECO:0000313" key="3">
    <source>
        <dbReference type="EMBL" id="RZC82970.1"/>
    </source>
</evidence>
<evidence type="ECO:0000256" key="1">
    <source>
        <dbReference type="ARBA" id="ARBA00022737"/>
    </source>
</evidence>
<dbReference type="EMBL" id="CM010725">
    <property type="protein sequence ID" value="RZC82970.1"/>
    <property type="molecule type" value="Genomic_DNA"/>
</dbReference>
<name>A0A4Y7LEB8_PAPSO</name>
<dbReference type="SUPFAM" id="SSF101898">
    <property type="entry name" value="NHL repeat"/>
    <property type="match status" value="1"/>
</dbReference>
<dbReference type="PANTHER" id="PTHR13833">
    <property type="match status" value="1"/>
</dbReference>
<dbReference type="InterPro" id="IPR001258">
    <property type="entry name" value="NHL_repeat"/>
</dbReference>
<keyword evidence="1" id="KW-0677">Repeat</keyword>
<evidence type="ECO:0000313" key="4">
    <source>
        <dbReference type="Proteomes" id="UP000316621"/>
    </source>
</evidence>
<dbReference type="Gramene" id="RZC82970">
    <property type="protein sequence ID" value="RZC82970"/>
    <property type="gene ID" value="C5167_045752"/>
</dbReference>
<evidence type="ECO:0008006" key="5">
    <source>
        <dbReference type="Google" id="ProtNLM"/>
    </source>
</evidence>
<dbReference type="PANTHER" id="PTHR13833:SF71">
    <property type="entry name" value="NHL DOMAIN-CONTAINING PROTEIN"/>
    <property type="match status" value="1"/>
</dbReference>
<keyword evidence="4" id="KW-1185">Reference proteome</keyword>
<organism evidence="3 4">
    <name type="scientific">Papaver somniferum</name>
    <name type="common">Opium poppy</name>
    <dbReference type="NCBI Taxonomy" id="3469"/>
    <lineage>
        <taxon>Eukaryota</taxon>
        <taxon>Viridiplantae</taxon>
        <taxon>Streptophyta</taxon>
        <taxon>Embryophyta</taxon>
        <taxon>Tracheophyta</taxon>
        <taxon>Spermatophyta</taxon>
        <taxon>Magnoliopsida</taxon>
        <taxon>Ranunculales</taxon>
        <taxon>Papaveraceae</taxon>
        <taxon>Papaveroideae</taxon>
        <taxon>Papaver</taxon>
    </lineage>
</organism>
<dbReference type="InterPro" id="IPR011042">
    <property type="entry name" value="6-blade_b-propeller_TolB-like"/>
</dbReference>
<feature type="chain" id="PRO_5021411017" description="NHL repeat-containing protein" evidence="2">
    <location>
        <begin position="31"/>
        <end position="236"/>
    </location>
</feature>
<protein>
    <recommendedName>
        <fullName evidence="5">NHL repeat-containing protein</fullName>
    </recommendedName>
</protein>
<accession>A0A4Y7LEB8</accession>
<dbReference type="Gene3D" id="2.120.10.30">
    <property type="entry name" value="TolB, C-terminal domain"/>
    <property type="match status" value="1"/>
</dbReference>